<evidence type="ECO:0000313" key="9">
    <source>
        <dbReference type="EMBL" id="MBU3837505.1"/>
    </source>
</evidence>
<evidence type="ECO:0000256" key="7">
    <source>
        <dbReference type="RuleBase" id="RU362042"/>
    </source>
</evidence>
<feature type="transmembrane region" description="Helical" evidence="7">
    <location>
        <begin position="12"/>
        <end position="39"/>
    </location>
</feature>
<keyword evidence="7" id="KW-0645">Protease</keyword>
<reference evidence="9" key="1">
    <citation type="journal article" date="2021" name="PeerJ">
        <title>Extensive microbial diversity within the chicken gut microbiome revealed by metagenomics and culture.</title>
        <authorList>
            <person name="Gilroy R."/>
            <person name="Ravi A."/>
            <person name="Getino M."/>
            <person name="Pursley I."/>
            <person name="Horton D.L."/>
            <person name="Alikhan N.F."/>
            <person name="Baker D."/>
            <person name="Gharbi K."/>
            <person name="Hall N."/>
            <person name="Watson M."/>
            <person name="Adriaenssens E.M."/>
            <person name="Foster-Nyarko E."/>
            <person name="Jarju S."/>
            <person name="Secka A."/>
            <person name="Antonio M."/>
            <person name="Oren A."/>
            <person name="Chaudhuri R.R."/>
            <person name="La Ragione R."/>
            <person name="Hildebrand F."/>
            <person name="Pallen M.J."/>
        </authorList>
    </citation>
    <scope>NUCLEOTIDE SEQUENCE</scope>
    <source>
        <strain evidence="9">G4-2901</strain>
    </source>
</reference>
<comment type="caution">
    <text evidence="9">The sequence shown here is derived from an EMBL/GenBank/DDBJ whole genome shotgun (WGS) entry which is preliminary data.</text>
</comment>
<sequence>MIQASRKQWIKFAIAMVLYLAFIIWLKSWLGIVAIPFIFDVYITKKIPWTWWKKSTNPLVVTVMSWVDAIVFALVAVYFVNLYFFQNYVIPSSSLEKSLLVGDYLFVSKMSYGARIPQTPLHMPLTQHTLPVFNCKSYLEWPEWDYKRVDALGHVQLNDIVVFNFPAGDTVATAMPAEDIYRISYQAGKELSKPVDMSALTPLQQRDVYDYYYAVGRRYIDENKSMFGEVVSRPVDRRENYVKRCVGLPGQTLEIKNKIVYLDGKPNKEPDNVQYRYFVQTTRQLPDELCKELGISQEDLMAYYPQESVYNIPLTEKAKAVLLARKDLVKSITEVPGDDAGGLYPVNKLTGWTTDNYGPVWIPKKGETIELTIDNLPIYERPIHVYEGNKLEVKDGKIYINGEETNKYTFRMDYYWMMGDNRHNSADSRFWGFVPEDHIVGKPIFIWLSLDKDRGWFDGKVRWNRLFKFVDNIK</sequence>
<feature type="domain" description="Peptidase S26" evidence="8">
    <location>
        <begin position="412"/>
        <end position="447"/>
    </location>
</feature>
<dbReference type="Proteomes" id="UP000783796">
    <property type="component" value="Unassembled WGS sequence"/>
</dbReference>
<dbReference type="PRINTS" id="PR00727">
    <property type="entry name" value="LEADERPTASE"/>
</dbReference>
<keyword evidence="7" id="KW-1133">Transmembrane helix</keyword>
<dbReference type="GO" id="GO:0004252">
    <property type="term" value="F:serine-type endopeptidase activity"/>
    <property type="evidence" value="ECO:0007669"/>
    <property type="project" value="InterPro"/>
</dbReference>
<feature type="active site" evidence="6">
    <location>
        <position position="243"/>
    </location>
</feature>
<dbReference type="PANTHER" id="PTHR43390">
    <property type="entry name" value="SIGNAL PEPTIDASE I"/>
    <property type="match status" value="1"/>
</dbReference>
<evidence type="ECO:0000313" key="10">
    <source>
        <dbReference type="Proteomes" id="UP000783796"/>
    </source>
</evidence>
<evidence type="ECO:0000256" key="1">
    <source>
        <dbReference type="ARBA" id="ARBA00000677"/>
    </source>
</evidence>
<dbReference type="InterPro" id="IPR036286">
    <property type="entry name" value="LexA/Signal_pep-like_sf"/>
</dbReference>
<feature type="active site" evidence="6">
    <location>
        <position position="94"/>
    </location>
</feature>
<dbReference type="EMBL" id="JAHLFW010000038">
    <property type="protein sequence ID" value="MBU3837505.1"/>
    <property type="molecule type" value="Genomic_DNA"/>
</dbReference>
<dbReference type="PROSITE" id="PS00761">
    <property type="entry name" value="SPASE_I_3"/>
    <property type="match status" value="1"/>
</dbReference>
<comment type="subcellular location">
    <subcellularLocation>
        <location evidence="7">Membrane</location>
        <topology evidence="7">Single-pass type II membrane protein</topology>
    </subcellularLocation>
</comment>
<evidence type="ECO:0000256" key="4">
    <source>
        <dbReference type="ARBA" id="ARBA00019232"/>
    </source>
</evidence>
<evidence type="ECO:0000256" key="2">
    <source>
        <dbReference type="ARBA" id="ARBA00009370"/>
    </source>
</evidence>
<keyword evidence="7" id="KW-0472">Membrane</keyword>
<evidence type="ECO:0000259" key="8">
    <source>
        <dbReference type="Pfam" id="PF10502"/>
    </source>
</evidence>
<accession>A0A948TAH4</accession>
<evidence type="ECO:0000256" key="3">
    <source>
        <dbReference type="ARBA" id="ARBA00013208"/>
    </source>
</evidence>
<comment type="caution">
    <text evidence="7">Lacks conserved residue(s) required for the propagation of feature annotation.</text>
</comment>
<keyword evidence="7" id="KW-0812">Transmembrane</keyword>
<dbReference type="PANTHER" id="PTHR43390:SF1">
    <property type="entry name" value="CHLOROPLAST PROCESSING PEPTIDASE"/>
    <property type="match status" value="1"/>
</dbReference>
<proteinExistence type="inferred from homology"/>
<dbReference type="SUPFAM" id="SSF51306">
    <property type="entry name" value="LexA/Signal peptidase"/>
    <property type="match status" value="2"/>
</dbReference>
<dbReference type="EC" id="3.4.21.89" evidence="3 7"/>
<evidence type="ECO:0000256" key="6">
    <source>
        <dbReference type="PIRSR" id="PIRSR600223-1"/>
    </source>
</evidence>
<gene>
    <name evidence="9" type="primary">lepB</name>
    <name evidence="9" type="ORF">H9777_04120</name>
</gene>
<evidence type="ECO:0000256" key="5">
    <source>
        <dbReference type="ARBA" id="ARBA00022801"/>
    </source>
</evidence>
<dbReference type="GO" id="GO:0009003">
    <property type="term" value="F:signal peptidase activity"/>
    <property type="evidence" value="ECO:0007669"/>
    <property type="project" value="UniProtKB-EC"/>
</dbReference>
<name>A0A948TAH4_9BACT</name>
<dbReference type="Pfam" id="PF10502">
    <property type="entry name" value="Peptidase_S26"/>
    <property type="match status" value="2"/>
</dbReference>
<comment type="catalytic activity">
    <reaction evidence="1 7">
        <text>Cleavage of hydrophobic, N-terminal signal or leader sequences from secreted and periplasmic proteins.</text>
        <dbReference type="EC" id="3.4.21.89"/>
    </reaction>
</comment>
<keyword evidence="5 7" id="KW-0378">Hydrolase</keyword>
<dbReference type="CDD" id="cd06530">
    <property type="entry name" value="S26_SPase_I"/>
    <property type="match status" value="1"/>
</dbReference>
<feature type="domain" description="Peptidase S26" evidence="8">
    <location>
        <begin position="64"/>
        <end position="276"/>
    </location>
</feature>
<dbReference type="InterPro" id="IPR019758">
    <property type="entry name" value="Pept_S26A_signal_pept_1_CS"/>
</dbReference>
<dbReference type="NCBIfam" id="TIGR02227">
    <property type="entry name" value="sigpep_I_bact"/>
    <property type="match status" value="1"/>
</dbReference>
<protein>
    <recommendedName>
        <fullName evidence="4 7">Signal peptidase I</fullName>
        <ecNumber evidence="3 7">3.4.21.89</ecNumber>
    </recommendedName>
</protein>
<organism evidence="9 10">
    <name type="scientific">Candidatus Phocaeicola faecigallinarum</name>
    <dbReference type="NCBI Taxonomy" id="2838732"/>
    <lineage>
        <taxon>Bacteria</taxon>
        <taxon>Pseudomonadati</taxon>
        <taxon>Bacteroidota</taxon>
        <taxon>Bacteroidia</taxon>
        <taxon>Bacteroidales</taxon>
        <taxon>Bacteroidaceae</taxon>
        <taxon>Phocaeicola</taxon>
    </lineage>
</organism>
<dbReference type="InterPro" id="IPR000223">
    <property type="entry name" value="Pept_S26A_signal_pept_1"/>
</dbReference>
<dbReference type="GO" id="GO:0016020">
    <property type="term" value="C:membrane"/>
    <property type="evidence" value="ECO:0007669"/>
    <property type="project" value="UniProtKB-SubCell"/>
</dbReference>
<dbReference type="GO" id="GO:0006465">
    <property type="term" value="P:signal peptide processing"/>
    <property type="evidence" value="ECO:0007669"/>
    <property type="project" value="InterPro"/>
</dbReference>
<comment type="similarity">
    <text evidence="2 7">Belongs to the peptidase S26 family.</text>
</comment>
<dbReference type="Gene3D" id="2.10.109.10">
    <property type="entry name" value="Umud Fragment, subunit A"/>
    <property type="match status" value="2"/>
</dbReference>
<dbReference type="InterPro" id="IPR019533">
    <property type="entry name" value="Peptidase_S26"/>
</dbReference>
<reference evidence="9" key="2">
    <citation type="submission" date="2021-04" db="EMBL/GenBank/DDBJ databases">
        <authorList>
            <person name="Gilroy R."/>
        </authorList>
    </citation>
    <scope>NUCLEOTIDE SEQUENCE</scope>
    <source>
        <strain evidence="9">G4-2901</strain>
    </source>
</reference>
<feature type="transmembrane region" description="Helical" evidence="7">
    <location>
        <begin position="59"/>
        <end position="85"/>
    </location>
</feature>
<dbReference type="AlphaFoldDB" id="A0A948TAH4"/>